<evidence type="ECO:0000313" key="1">
    <source>
        <dbReference type="EMBL" id="ABQ20583.1"/>
    </source>
</evidence>
<reference evidence="1 2" key="1">
    <citation type="submission" date="2007-03" db="EMBL/GenBank/DDBJ databases">
        <authorList>
            <person name="Heidelberg J."/>
        </authorList>
    </citation>
    <scope>NUCLEOTIDE SEQUENCE [LARGE SCALE GENOMIC DNA]</scope>
    <source>
        <strain evidence="2">ATCC 39541 / Classical Ogawa 395 / O395</strain>
    </source>
</reference>
<protein>
    <submittedName>
        <fullName evidence="1">Uncharacterized protein</fullName>
    </submittedName>
</protein>
<organism evidence="1 2">
    <name type="scientific">Vibrio cholerae serotype O1 (strain ATCC 39541 / Classical Ogawa 395 / O395)</name>
    <dbReference type="NCBI Taxonomy" id="345073"/>
    <lineage>
        <taxon>Bacteria</taxon>
        <taxon>Pseudomonadati</taxon>
        <taxon>Pseudomonadota</taxon>
        <taxon>Gammaproteobacteria</taxon>
        <taxon>Vibrionales</taxon>
        <taxon>Vibrionaceae</taxon>
        <taxon>Vibrio</taxon>
    </lineage>
</organism>
<sequence>MKHIAILVQLFVVHQLVAGFCAQRQKDYLIIGEPDEITF</sequence>
<dbReference type="AlphaFoldDB" id="A0A0H3AHS0"/>
<accession>A0A0H3AHS0</accession>
<evidence type="ECO:0000313" key="2">
    <source>
        <dbReference type="Proteomes" id="UP000000249"/>
    </source>
</evidence>
<proteinExistence type="predicted"/>
<dbReference type="Proteomes" id="UP000000249">
    <property type="component" value="Chromosome 1"/>
</dbReference>
<dbReference type="EMBL" id="CP000627">
    <property type="protein sequence ID" value="ABQ20583.1"/>
    <property type="molecule type" value="Genomic_DNA"/>
</dbReference>
<dbReference type="KEGG" id="vco:VC0395_A2765"/>
<gene>
    <name evidence="1" type="ordered locus">VC0395_A2765</name>
</gene>
<name>A0A0H3AHS0_VIBC3</name>